<dbReference type="RefSeq" id="WP_002479159.1">
    <property type="nucleotide sequence ID" value="NZ_CP020735.1"/>
</dbReference>
<keyword evidence="1" id="KW-0812">Transmembrane</keyword>
<name>A0ABX6BSG1_STALU</name>
<evidence type="ECO:0000313" key="2">
    <source>
        <dbReference type="EMBL" id="QEX38005.1"/>
    </source>
</evidence>
<evidence type="ECO:0000313" key="3">
    <source>
        <dbReference type="Proteomes" id="UP000325462"/>
    </source>
</evidence>
<keyword evidence="3" id="KW-1185">Reference proteome</keyword>
<evidence type="ECO:0000256" key="1">
    <source>
        <dbReference type="SAM" id="Phobius"/>
    </source>
</evidence>
<proteinExistence type="predicted"/>
<keyword evidence="1" id="KW-1133">Transmembrane helix</keyword>
<evidence type="ECO:0008006" key="4">
    <source>
        <dbReference type="Google" id="ProtNLM"/>
    </source>
</evidence>
<dbReference type="EMBL" id="CP041722">
    <property type="protein sequence ID" value="QEX38005.1"/>
    <property type="molecule type" value="Genomic_DNA"/>
</dbReference>
<protein>
    <recommendedName>
        <fullName evidence="4">DUF3784 domain-containing protein</fullName>
    </recommendedName>
</protein>
<sequence>MEEVLDLIINLVKLFIIVPYWLISVGVTAFFYFKLVVFIRNTFKAFFDKYFYGEDSDSIPYAVGPYIMIITAMLIGLGIVMVIVLFFNALLGQNLYTLLFIVGVILLIIKFKRGYKN</sequence>
<accession>A0ABX6BSG1</accession>
<dbReference type="Proteomes" id="UP000325462">
    <property type="component" value="Chromosome"/>
</dbReference>
<feature type="transmembrane region" description="Helical" evidence="1">
    <location>
        <begin position="93"/>
        <end position="111"/>
    </location>
</feature>
<feature type="transmembrane region" description="Helical" evidence="1">
    <location>
        <begin position="20"/>
        <end position="39"/>
    </location>
</feature>
<feature type="transmembrane region" description="Helical" evidence="1">
    <location>
        <begin position="59"/>
        <end position="87"/>
    </location>
</feature>
<reference evidence="2 3" key="1">
    <citation type="submission" date="2019-07" db="EMBL/GenBank/DDBJ databases">
        <title>Comparative genome analysis of staphylococcus lugdunensis shows clonal complex-dependent diversity of the putative virulence factor, ess/type vii locus.</title>
        <authorList>
            <person name="Lebeurre J."/>
            <person name="Dahyot S."/>
            <person name="Diene S."/>
            <person name="Paulay A."/>
            <person name="Aubourg M."/>
            <person name="Argemi X."/>
            <person name="Giard J.-C."/>
            <person name="Tournier I."/>
            <person name="Francois P."/>
            <person name="Pestel-Caron M."/>
        </authorList>
    </citation>
    <scope>NUCLEOTIDE SEQUENCE [LARGE SCALE GENOMIC DNA]</scope>
    <source>
        <strain evidence="2 3">SL13</strain>
    </source>
</reference>
<keyword evidence="1" id="KW-0472">Membrane</keyword>
<organism evidence="2 3">
    <name type="scientific">Staphylococcus lugdunensis</name>
    <dbReference type="NCBI Taxonomy" id="28035"/>
    <lineage>
        <taxon>Bacteria</taxon>
        <taxon>Bacillati</taxon>
        <taxon>Bacillota</taxon>
        <taxon>Bacilli</taxon>
        <taxon>Bacillales</taxon>
        <taxon>Staphylococcaceae</taxon>
        <taxon>Staphylococcus</taxon>
    </lineage>
</organism>
<gene>
    <name evidence="2" type="ORF">FO454_03310</name>
</gene>